<comment type="caution">
    <text evidence="2">The sequence shown here is derived from an EMBL/GenBank/DDBJ whole genome shotgun (WGS) entry which is preliminary data.</text>
</comment>
<name>A0A0F3RTI8_9LACO</name>
<feature type="transmembrane region" description="Helical" evidence="1">
    <location>
        <begin position="164"/>
        <end position="184"/>
    </location>
</feature>
<feature type="transmembrane region" description="Helical" evidence="1">
    <location>
        <begin position="431"/>
        <end position="450"/>
    </location>
</feature>
<evidence type="ECO:0000256" key="1">
    <source>
        <dbReference type="SAM" id="Phobius"/>
    </source>
</evidence>
<feature type="transmembrane region" description="Helical" evidence="1">
    <location>
        <begin position="471"/>
        <end position="489"/>
    </location>
</feature>
<keyword evidence="1" id="KW-0812">Transmembrane</keyword>
<feature type="transmembrane region" description="Helical" evidence="1">
    <location>
        <begin position="41"/>
        <end position="72"/>
    </location>
</feature>
<dbReference type="AlphaFoldDB" id="A0A0F3RTI8"/>
<dbReference type="EMBL" id="JZCR01000009">
    <property type="protein sequence ID" value="KJW13220.1"/>
    <property type="molecule type" value="Genomic_DNA"/>
</dbReference>
<feature type="transmembrane region" description="Helical" evidence="1">
    <location>
        <begin position="391"/>
        <end position="411"/>
    </location>
</feature>
<feature type="transmembrane region" description="Helical" evidence="1">
    <location>
        <begin position="361"/>
        <end position="379"/>
    </location>
</feature>
<keyword evidence="1" id="KW-1133">Transmembrane helix</keyword>
<feature type="transmembrane region" description="Helical" evidence="1">
    <location>
        <begin position="190"/>
        <end position="208"/>
    </location>
</feature>
<evidence type="ECO:0000313" key="2">
    <source>
        <dbReference type="EMBL" id="KJW13220.1"/>
    </source>
</evidence>
<dbReference type="PATRIC" id="fig|216463.3.peg.2677"/>
<protein>
    <submittedName>
        <fullName evidence="2">ABC transporter permease</fullName>
    </submittedName>
</protein>
<sequence>MAWLGLVFYGLGLMGYNATYRRLGVSPYLSWLTDMLTQILLLYVFAMLGWLNLGIWVVTLLGIGMLVTWTVLGRLGKGAVPFEGLHVFDLWMIGLGLAMANVLGHSPLIHYDNFSHWAVMVKFLTFTGHLPGAHDAIISFTSYPPATALFMTQFVHWVGFSEGAMLIAQFLLIWAASYSVFAVLRDRSRVLTSFLLCLTIAVSYVFNINIRLNNLLVDYVLPVLAVAGLVGVYVYRRRPWLQAAHVSLVGAVLLLVKNSAAFFVVVLVGYLLTSLIRQAQGRWWRQTLTVLGRLALTVGTMVLPFLWWEWHVKTTFTESKHEISAQAYSQQLAHEGTRAVYKIGQRFLDQIFSQQSLSTKGILLINVVLLVSWLLLRVVSHQRTPLVKLALLLDVIFILYYGSLFGMYILSMPYAEAITLDGFERYMSSTVVLNLFIGAMVLAYYLDAALYEQDFTKRDLRAFKSIRTKNAYQLGSFLMIFFAIIMMYSEINGTTFTNRMNRSTLPIQLARTGKPWTHYSHRRVLLVDPHPGDVDSYYAGFLANYYFFTDKSVGQENFMESPSAFKQNLQRYQYVAVPEYHHTFTVMMRHAYHQNVRTGLFKVTATGLQRVR</sequence>
<feature type="transmembrane region" description="Helical" evidence="1">
    <location>
        <begin position="247"/>
        <end position="276"/>
    </location>
</feature>
<dbReference type="RefSeq" id="WP_045806921.1">
    <property type="nucleotide sequence ID" value="NZ_JZCR01000009.1"/>
</dbReference>
<organism evidence="2 3">
    <name type="scientific">Levilactobacillus spicheri</name>
    <dbReference type="NCBI Taxonomy" id="216463"/>
    <lineage>
        <taxon>Bacteria</taxon>
        <taxon>Bacillati</taxon>
        <taxon>Bacillota</taxon>
        <taxon>Bacilli</taxon>
        <taxon>Lactobacillales</taxon>
        <taxon>Lactobacillaceae</taxon>
        <taxon>Levilactobacillus</taxon>
    </lineage>
</organism>
<dbReference type="STRING" id="216463.VC81_04240"/>
<feature type="transmembrane region" description="Helical" evidence="1">
    <location>
        <begin position="215"/>
        <end position="235"/>
    </location>
</feature>
<dbReference type="OrthoDB" id="2787347at2"/>
<keyword evidence="1" id="KW-0472">Membrane</keyword>
<feature type="transmembrane region" description="Helical" evidence="1">
    <location>
        <begin position="288"/>
        <end position="308"/>
    </location>
</feature>
<dbReference type="Proteomes" id="UP000033491">
    <property type="component" value="Unassembled WGS sequence"/>
</dbReference>
<accession>A0A0F3RTI8</accession>
<reference evidence="2 3" key="1">
    <citation type="submission" date="2015-03" db="EMBL/GenBank/DDBJ databases">
        <authorList>
            <person name="Zheng J."/>
            <person name="Ganezle M."/>
        </authorList>
    </citation>
    <scope>NUCLEOTIDE SEQUENCE [LARGE SCALE GENOMIC DNA]</scope>
    <source>
        <strain evidence="2 3">LP38</strain>
    </source>
</reference>
<gene>
    <name evidence="2" type="ORF">VC81_04240</name>
</gene>
<feature type="transmembrane region" description="Helical" evidence="1">
    <location>
        <begin position="84"/>
        <end position="103"/>
    </location>
</feature>
<proteinExistence type="predicted"/>
<evidence type="ECO:0000313" key="3">
    <source>
        <dbReference type="Proteomes" id="UP000033491"/>
    </source>
</evidence>